<protein>
    <submittedName>
        <fullName evidence="5">E-twenty-six (ETS) transcription factor</fullName>
    </submittedName>
</protein>
<keyword evidence="6" id="KW-1185">Reference proteome</keyword>
<dbReference type="GO" id="GO:0005634">
    <property type="term" value="C:nucleus"/>
    <property type="evidence" value="ECO:0007669"/>
    <property type="project" value="UniProtKB-SubCell"/>
</dbReference>
<comment type="subcellular location">
    <subcellularLocation>
        <location evidence="3">Nucleus</location>
    </subcellularLocation>
</comment>
<dbReference type="PROSITE" id="PS50061">
    <property type="entry name" value="ETS_DOMAIN_3"/>
    <property type="match status" value="1"/>
</dbReference>
<keyword evidence="3" id="KW-0539">Nucleus</keyword>
<dbReference type="Gene3D" id="1.10.10.10">
    <property type="entry name" value="Winged helix-like DNA-binding domain superfamily/Winged helix DNA-binding domain"/>
    <property type="match status" value="1"/>
</dbReference>
<keyword evidence="2 3" id="KW-0238">DNA-binding</keyword>
<dbReference type="PRINTS" id="PR00454">
    <property type="entry name" value="ETSDOMAIN"/>
</dbReference>
<dbReference type="AlphaFoldDB" id="A0AAV7JI80"/>
<dbReference type="Pfam" id="PF00178">
    <property type="entry name" value="Ets"/>
    <property type="match status" value="1"/>
</dbReference>
<reference evidence="5 6" key="1">
    <citation type="journal article" date="2023" name="BMC Biol.">
        <title>The compact genome of the sponge Oopsacas minuta (Hexactinellida) is lacking key metazoan core genes.</title>
        <authorList>
            <person name="Santini S."/>
            <person name="Schenkelaars Q."/>
            <person name="Jourda C."/>
            <person name="Duchesne M."/>
            <person name="Belahbib H."/>
            <person name="Rocher C."/>
            <person name="Selva M."/>
            <person name="Riesgo A."/>
            <person name="Vervoort M."/>
            <person name="Leys S.P."/>
            <person name="Kodjabachian L."/>
            <person name="Le Bivic A."/>
            <person name="Borchiellini C."/>
            <person name="Claverie J.M."/>
            <person name="Renard E."/>
        </authorList>
    </citation>
    <scope>NUCLEOTIDE SEQUENCE [LARGE SCALE GENOMIC DNA]</scope>
    <source>
        <strain evidence="5">SPO-2</strain>
    </source>
</reference>
<dbReference type="SUPFAM" id="SSF46785">
    <property type="entry name" value="Winged helix' DNA-binding domain"/>
    <property type="match status" value="1"/>
</dbReference>
<evidence type="ECO:0000256" key="3">
    <source>
        <dbReference type="RuleBase" id="RU004019"/>
    </source>
</evidence>
<evidence type="ECO:0000313" key="5">
    <source>
        <dbReference type="EMBL" id="KAI6648456.1"/>
    </source>
</evidence>
<dbReference type="SMART" id="SM00413">
    <property type="entry name" value="ETS"/>
    <property type="match status" value="1"/>
</dbReference>
<accession>A0AAV7JI80</accession>
<name>A0AAV7JI80_9METZ</name>
<comment type="similarity">
    <text evidence="1 3">Belongs to the ETS family.</text>
</comment>
<evidence type="ECO:0000259" key="4">
    <source>
        <dbReference type="PROSITE" id="PS50061"/>
    </source>
</evidence>
<organism evidence="5 6">
    <name type="scientific">Oopsacas minuta</name>
    <dbReference type="NCBI Taxonomy" id="111878"/>
    <lineage>
        <taxon>Eukaryota</taxon>
        <taxon>Metazoa</taxon>
        <taxon>Porifera</taxon>
        <taxon>Hexactinellida</taxon>
        <taxon>Hexasterophora</taxon>
        <taxon>Lyssacinosida</taxon>
        <taxon>Leucopsacidae</taxon>
        <taxon>Oopsacas</taxon>
    </lineage>
</organism>
<dbReference type="PANTHER" id="PTHR11849">
    <property type="entry name" value="ETS"/>
    <property type="match status" value="1"/>
</dbReference>
<proteinExistence type="inferred from homology"/>
<dbReference type="InterPro" id="IPR036388">
    <property type="entry name" value="WH-like_DNA-bd_sf"/>
</dbReference>
<dbReference type="EMBL" id="JAKMXF010000330">
    <property type="protein sequence ID" value="KAI6648456.1"/>
    <property type="molecule type" value="Genomic_DNA"/>
</dbReference>
<feature type="domain" description="ETS" evidence="4">
    <location>
        <begin position="122"/>
        <end position="196"/>
    </location>
</feature>
<dbReference type="InterPro" id="IPR046328">
    <property type="entry name" value="ETS_fam"/>
</dbReference>
<evidence type="ECO:0000256" key="1">
    <source>
        <dbReference type="ARBA" id="ARBA00005562"/>
    </source>
</evidence>
<dbReference type="Proteomes" id="UP001165289">
    <property type="component" value="Unassembled WGS sequence"/>
</dbReference>
<dbReference type="InterPro" id="IPR000418">
    <property type="entry name" value="Ets_dom"/>
</dbReference>
<evidence type="ECO:0000313" key="6">
    <source>
        <dbReference type="Proteomes" id="UP001165289"/>
    </source>
</evidence>
<dbReference type="GO" id="GO:0000981">
    <property type="term" value="F:DNA-binding transcription factor activity, RNA polymerase II-specific"/>
    <property type="evidence" value="ECO:0007669"/>
    <property type="project" value="TreeGrafter"/>
</dbReference>
<dbReference type="GO" id="GO:0043565">
    <property type="term" value="F:sequence-specific DNA binding"/>
    <property type="evidence" value="ECO:0007669"/>
    <property type="project" value="InterPro"/>
</dbReference>
<dbReference type="InterPro" id="IPR036390">
    <property type="entry name" value="WH_DNA-bd_sf"/>
</dbReference>
<comment type="caution">
    <text evidence="5">The sequence shown here is derived from an EMBL/GenBank/DDBJ whole genome shotgun (WGS) entry which is preliminary data.</text>
</comment>
<dbReference type="GO" id="GO:0030154">
    <property type="term" value="P:cell differentiation"/>
    <property type="evidence" value="ECO:0007669"/>
    <property type="project" value="TreeGrafter"/>
</dbReference>
<evidence type="ECO:0000256" key="2">
    <source>
        <dbReference type="ARBA" id="ARBA00023125"/>
    </source>
</evidence>
<sequence>MSYYHCSQCINQEEEFLPPALYTQTQYSNDSHFIEMYSKPWEQDMNSTANSYEFYPQIAAYGSYEAPCFYNEMPLSPYSLDDWSCRSVPENIQKIETENTNETGRRSLTKLLKSEYKFKQSKYLIFFTYTALNDPNNQDIIWRDESKGKFFIRNPKEFSRDWGQYKGKGKMDYSKVARSLRYYYKDGLLSKSEGLREYVWDPLVLDSLKQRFKLGRDKITSSSSN</sequence>
<gene>
    <name evidence="5" type="ORF">LOD99_8088</name>
</gene>